<proteinExistence type="predicted"/>
<dbReference type="PANTHER" id="PTHR44688:SF16">
    <property type="entry name" value="DNA-BINDING TRANSCRIPTIONAL ACTIVATOR DEVR_DOSR"/>
    <property type="match status" value="1"/>
</dbReference>
<keyword evidence="6" id="KW-1185">Reference proteome</keyword>
<accession>A0A504UCC0</accession>
<evidence type="ECO:0000259" key="4">
    <source>
        <dbReference type="PROSITE" id="PS50043"/>
    </source>
</evidence>
<reference evidence="5 6" key="1">
    <citation type="submission" date="2019-06" db="EMBL/GenBank/DDBJ databases">
        <title>Rhizobium sp. CL12 isolated from roots of soybean.</title>
        <authorList>
            <person name="Wang C."/>
        </authorList>
    </citation>
    <scope>NUCLEOTIDE SEQUENCE [LARGE SCALE GENOMIC DNA]</scope>
    <source>
        <strain evidence="5 6">CL12</strain>
    </source>
</reference>
<dbReference type="AlphaFoldDB" id="A0A504UCC0"/>
<dbReference type="EMBL" id="VFYP01000001">
    <property type="protein sequence ID" value="TPP11327.1"/>
    <property type="molecule type" value="Genomic_DNA"/>
</dbReference>
<comment type="caution">
    <text evidence="5">The sequence shown here is derived from an EMBL/GenBank/DDBJ whole genome shotgun (WGS) entry which is preliminary data.</text>
</comment>
<evidence type="ECO:0000313" key="6">
    <source>
        <dbReference type="Proteomes" id="UP000316429"/>
    </source>
</evidence>
<dbReference type="OrthoDB" id="3170288at2"/>
<dbReference type="Pfam" id="PF00196">
    <property type="entry name" value="GerE"/>
    <property type="match status" value="1"/>
</dbReference>
<dbReference type="SMART" id="SM00421">
    <property type="entry name" value="HTH_LUXR"/>
    <property type="match status" value="1"/>
</dbReference>
<dbReference type="InterPro" id="IPR036388">
    <property type="entry name" value="WH-like_DNA-bd_sf"/>
</dbReference>
<keyword evidence="2" id="KW-0238">DNA-binding</keyword>
<evidence type="ECO:0000256" key="2">
    <source>
        <dbReference type="ARBA" id="ARBA00023125"/>
    </source>
</evidence>
<dbReference type="RefSeq" id="WP_140827916.1">
    <property type="nucleotide sequence ID" value="NZ_VFYP01000001.1"/>
</dbReference>
<dbReference type="PRINTS" id="PR00038">
    <property type="entry name" value="HTHLUXR"/>
</dbReference>
<dbReference type="PROSITE" id="PS50043">
    <property type="entry name" value="HTH_LUXR_2"/>
    <property type="match status" value="1"/>
</dbReference>
<dbReference type="Proteomes" id="UP000316429">
    <property type="component" value="Unassembled WGS sequence"/>
</dbReference>
<evidence type="ECO:0000256" key="3">
    <source>
        <dbReference type="ARBA" id="ARBA00023163"/>
    </source>
</evidence>
<dbReference type="SUPFAM" id="SSF46894">
    <property type="entry name" value="C-terminal effector domain of the bipartite response regulators"/>
    <property type="match status" value="1"/>
</dbReference>
<dbReference type="InterPro" id="IPR000792">
    <property type="entry name" value="Tscrpt_reg_LuxR_C"/>
</dbReference>
<name>A0A504UCC0_9HYPH</name>
<keyword evidence="3" id="KW-0804">Transcription</keyword>
<protein>
    <submittedName>
        <fullName evidence="5">Helix-turn-helix transcriptional regulator</fullName>
    </submittedName>
</protein>
<dbReference type="GO" id="GO:0006355">
    <property type="term" value="P:regulation of DNA-templated transcription"/>
    <property type="evidence" value="ECO:0007669"/>
    <property type="project" value="InterPro"/>
</dbReference>
<dbReference type="CDD" id="cd06170">
    <property type="entry name" value="LuxR_C_like"/>
    <property type="match status" value="1"/>
</dbReference>
<keyword evidence="1" id="KW-0805">Transcription regulation</keyword>
<sequence>MGQEGIYFDLLDWLDHQTRLEPSIFLQKLQAAYRTGPIVYIDGAFGADRVKLQRLVHSRPADAARVTRLLGDRPLRDQLDSLFAELEPVQLDLTLIAASRPSHQEPTGRDSPAADIGYPLLARPGRRACLLVAAVTDPAHLLDWRRENDRDFWSLAARFHAMMAQASPPQPRRRLASKLLTPRECETLAWIAAGKSYWEAAIILGISERTVRYFMANARNKLDVVNNAQAVAEAVWLGLIPRLAERPVH</sequence>
<dbReference type="Gene3D" id="1.10.10.10">
    <property type="entry name" value="Winged helix-like DNA-binding domain superfamily/Winged helix DNA-binding domain"/>
    <property type="match status" value="1"/>
</dbReference>
<organism evidence="5 6">
    <name type="scientific">Rhizobium glycinendophyticum</name>
    <dbReference type="NCBI Taxonomy" id="2589807"/>
    <lineage>
        <taxon>Bacteria</taxon>
        <taxon>Pseudomonadati</taxon>
        <taxon>Pseudomonadota</taxon>
        <taxon>Alphaproteobacteria</taxon>
        <taxon>Hyphomicrobiales</taxon>
        <taxon>Rhizobiaceae</taxon>
        <taxon>Rhizobium/Agrobacterium group</taxon>
        <taxon>Rhizobium</taxon>
    </lineage>
</organism>
<evidence type="ECO:0000313" key="5">
    <source>
        <dbReference type="EMBL" id="TPP11327.1"/>
    </source>
</evidence>
<feature type="domain" description="HTH luxR-type" evidence="4">
    <location>
        <begin position="173"/>
        <end position="238"/>
    </location>
</feature>
<dbReference type="GO" id="GO:0003677">
    <property type="term" value="F:DNA binding"/>
    <property type="evidence" value="ECO:0007669"/>
    <property type="project" value="UniProtKB-KW"/>
</dbReference>
<dbReference type="PANTHER" id="PTHR44688">
    <property type="entry name" value="DNA-BINDING TRANSCRIPTIONAL ACTIVATOR DEVR_DOSR"/>
    <property type="match status" value="1"/>
</dbReference>
<dbReference type="InterPro" id="IPR016032">
    <property type="entry name" value="Sig_transdc_resp-reg_C-effctor"/>
</dbReference>
<gene>
    <name evidence="5" type="ORF">FJQ55_11100</name>
</gene>
<evidence type="ECO:0000256" key="1">
    <source>
        <dbReference type="ARBA" id="ARBA00023015"/>
    </source>
</evidence>